<dbReference type="DNASU" id="5233541"/>
<dbReference type="PANTHER" id="PTHR43149:SF1">
    <property type="entry name" value="DELTA(3,5)-DELTA(2,4)-DIENOYL-COA ISOMERASE, MITOCHONDRIAL"/>
    <property type="match status" value="1"/>
</dbReference>
<protein>
    <recommendedName>
        <fullName evidence="4">Enoyl-CoA hydratase</fullName>
    </recommendedName>
</protein>
<dbReference type="VEuPathDB" id="FungiDB:LELG_02996"/>
<dbReference type="Gene3D" id="3.90.226.10">
    <property type="entry name" value="2-enoyl-CoA Hydratase, Chain A, domain 1"/>
    <property type="match status" value="1"/>
</dbReference>
<dbReference type="InterPro" id="IPR001753">
    <property type="entry name" value="Enoyl-CoA_hydra/iso"/>
</dbReference>
<dbReference type="InterPro" id="IPR029045">
    <property type="entry name" value="ClpP/crotonase-like_dom_sf"/>
</dbReference>
<dbReference type="EMBL" id="CH981526">
    <property type="protein sequence ID" value="EDK44817.1"/>
    <property type="molecule type" value="Genomic_DNA"/>
</dbReference>
<organism evidence="2 3">
    <name type="scientific">Lodderomyces elongisporus (strain ATCC 11503 / CBS 2605 / JCM 1781 / NBRC 1676 / NRRL YB-4239)</name>
    <name type="common">Yeast</name>
    <name type="synonym">Saccharomyces elongisporus</name>
    <dbReference type="NCBI Taxonomy" id="379508"/>
    <lineage>
        <taxon>Eukaryota</taxon>
        <taxon>Fungi</taxon>
        <taxon>Dikarya</taxon>
        <taxon>Ascomycota</taxon>
        <taxon>Saccharomycotina</taxon>
        <taxon>Pichiomycetes</taxon>
        <taxon>Debaryomycetaceae</taxon>
        <taxon>Candida/Lodderomyces clade</taxon>
        <taxon>Lodderomyces</taxon>
    </lineage>
</organism>
<dbReference type="GO" id="GO:0005739">
    <property type="term" value="C:mitochondrion"/>
    <property type="evidence" value="ECO:0007669"/>
    <property type="project" value="TreeGrafter"/>
</dbReference>
<dbReference type="CDD" id="cd06558">
    <property type="entry name" value="crotonase-like"/>
    <property type="match status" value="1"/>
</dbReference>
<dbReference type="eggNOG" id="KOG1681">
    <property type="taxonomic scope" value="Eukaryota"/>
</dbReference>
<dbReference type="KEGG" id="lel:PVL30_003823"/>
<dbReference type="InParanoid" id="A5E059"/>
<dbReference type="GO" id="GO:0051750">
    <property type="term" value="F:delta(3,5)-delta(2,4)-dienoyl-CoA isomerase activity"/>
    <property type="evidence" value="ECO:0007669"/>
    <property type="project" value="TreeGrafter"/>
</dbReference>
<name>A5E059_LODEL</name>
<dbReference type="SUPFAM" id="SSF52096">
    <property type="entry name" value="ClpP/crotonase"/>
    <property type="match status" value="1"/>
</dbReference>
<evidence type="ECO:0000313" key="3">
    <source>
        <dbReference type="Proteomes" id="UP000001996"/>
    </source>
</evidence>
<accession>A5E059</accession>
<keyword evidence="3" id="KW-1185">Reference proteome</keyword>
<comment type="similarity">
    <text evidence="1">Belongs to the enoyl-CoA hydratase/isomerase family.</text>
</comment>
<dbReference type="Pfam" id="PF00378">
    <property type="entry name" value="ECH_1"/>
    <property type="match status" value="1"/>
</dbReference>
<dbReference type="HOGENOM" id="CLU_009834_7_0_1"/>
<evidence type="ECO:0008006" key="4">
    <source>
        <dbReference type="Google" id="ProtNLM"/>
    </source>
</evidence>
<dbReference type="GeneID" id="5233541"/>
<evidence type="ECO:0000313" key="2">
    <source>
        <dbReference type="EMBL" id="EDK44817.1"/>
    </source>
</evidence>
<dbReference type="PANTHER" id="PTHR43149">
    <property type="entry name" value="ENOYL-COA HYDRATASE"/>
    <property type="match status" value="1"/>
</dbReference>
<gene>
    <name evidence="2" type="ORF">LELG_02996</name>
</gene>
<proteinExistence type="inferred from homology"/>
<reference evidence="2 3" key="1">
    <citation type="journal article" date="2009" name="Nature">
        <title>Evolution of pathogenicity and sexual reproduction in eight Candida genomes.</title>
        <authorList>
            <person name="Butler G."/>
            <person name="Rasmussen M.D."/>
            <person name="Lin M.F."/>
            <person name="Santos M.A."/>
            <person name="Sakthikumar S."/>
            <person name="Munro C.A."/>
            <person name="Rheinbay E."/>
            <person name="Grabherr M."/>
            <person name="Forche A."/>
            <person name="Reedy J.L."/>
            <person name="Agrafioti I."/>
            <person name="Arnaud M.B."/>
            <person name="Bates S."/>
            <person name="Brown A.J."/>
            <person name="Brunke S."/>
            <person name="Costanzo M.C."/>
            <person name="Fitzpatrick D.A."/>
            <person name="de Groot P.W."/>
            <person name="Harris D."/>
            <person name="Hoyer L.L."/>
            <person name="Hube B."/>
            <person name="Klis F.M."/>
            <person name="Kodira C."/>
            <person name="Lennard N."/>
            <person name="Logue M.E."/>
            <person name="Martin R."/>
            <person name="Neiman A.M."/>
            <person name="Nikolaou E."/>
            <person name="Quail M.A."/>
            <person name="Quinn J."/>
            <person name="Santos M.C."/>
            <person name="Schmitzberger F.F."/>
            <person name="Sherlock G."/>
            <person name="Shah P."/>
            <person name="Silverstein K.A."/>
            <person name="Skrzypek M.S."/>
            <person name="Soll D."/>
            <person name="Staggs R."/>
            <person name="Stansfield I."/>
            <person name="Stumpf M.P."/>
            <person name="Sudbery P.E."/>
            <person name="Srikantha T."/>
            <person name="Zeng Q."/>
            <person name="Berman J."/>
            <person name="Berriman M."/>
            <person name="Heitman J."/>
            <person name="Gow N.A."/>
            <person name="Lorenz M.C."/>
            <person name="Birren B.W."/>
            <person name="Kellis M."/>
            <person name="Cuomo C.A."/>
        </authorList>
    </citation>
    <scope>NUCLEOTIDE SEQUENCE [LARGE SCALE GENOMIC DNA]</scope>
    <source>
        <strain evidence="3">ATCC 11503 / BCRC 21390 / CBS 2605 / JCM 1781 / NBRC 1676 / NRRL YB-4239</strain>
    </source>
</reference>
<evidence type="ECO:0000256" key="1">
    <source>
        <dbReference type="ARBA" id="ARBA00005254"/>
    </source>
</evidence>
<dbReference type="Proteomes" id="UP000001996">
    <property type="component" value="Unassembled WGS sequence"/>
</dbReference>
<dbReference type="STRING" id="379508.A5E059"/>
<sequence length="267" mass="29777">MPFDPKLYEKYEFYTVTQIEEGFIHVQYTNPKTLNAFTDQNWKDCGEIFTRLDKEEDVSLIVFSSGVPKSFSSGLNLKAAMDSLGGNDHLPERERVRLLHKHITEFQDAISVPSRINTPTIGVLNGINYGLALDMSSAYTIRIAVEGARFSIAEVNIGIAADIGSLQRLPALINNKSRLMQHALLGDVWDAKEALELGYVSMIHPSVEHGIEQAKEWAEKITQVPQWAIKGTKKHIQDILNGQSVEQGLKDIAVYNAININGSKLKL</sequence>
<dbReference type="InterPro" id="IPR045002">
    <property type="entry name" value="Ech1-like"/>
</dbReference>
<dbReference type="OMA" id="QYVAHVE"/>
<dbReference type="AlphaFoldDB" id="A5E059"/>
<dbReference type="OrthoDB" id="14970at2759"/>